<dbReference type="OrthoDB" id="9791568at2"/>
<dbReference type="AlphaFoldDB" id="A0A1M5CGW3"/>
<evidence type="ECO:0000313" key="2">
    <source>
        <dbReference type="EMBL" id="SHF54003.1"/>
    </source>
</evidence>
<dbReference type="STRING" id="1122155.SAMN02745158_04145"/>
<evidence type="ECO:0008006" key="4">
    <source>
        <dbReference type="Google" id="ProtNLM"/>
    </source>
</evidence>
<evidence type="ECO:0000256" key="1">
    <source>
        <dbReference type="SAM" id="Phobius"/>
    </source>
</evidence>
<organism evidence="2 3">
    <name type="scientific">Lactonifactor longoviformis DSM 17459</name>
    <dbReference type="NCBI Taxonomy" id="1122155"/>
    <lineage>
        <taxon>Bacteria</taxon>
        <taxon>Bacillati</taxon>
        <taxon>Bacillota</taxon>
        <taxon>Clostridia</taxon>
        <taxon>Eubacteriales</taxon>
        <taxon>Clostridiaceae</taxon>
        <taxon>Lactonifactor</taxon>
    </lineage>
</organism>
<dbReference type="Pfam" id="PF11188">
    <property type="entry name" value="DUF2975"/>
    <property type="match status" value="1"/>
</dbReference>
<accession>A0A1M5CGW3</accession>
<dbReference type="Proteomes" id="UP000184245">
    <property type="component" value="Unassembled WGS sequence"/>
</dbReference>
<protein>
    <recommendedName>
        <fullName evidence="4">DUF2975 domain-containing protein</fullName>
    </recommendedName>
</protein>
<feature type="transmembrane region" description="Helical" evidence="1">
    <location>
        <begin position="88"/>
        <end position="110"/>
    </location>
</feature>
<keyword evidence="1" id="KW-1133">Transmembrane helix</keyword>
<dbReference type="InterPro" id="IPR021354">
    <property type="entry name" value="DUF2975"/>
</dbReference>
<keyword evidence="1" id="KW-0812">Transmembrane</keyword>
<keyword evidence="3" id="KW-1185">Reference proteome</keyword>
<feature type="transmembrane region" description="Helical" evidence="1">
    <location>
        <begin position="50"/>
        <end position="67"/>
    </location>
</feature>
<keyword evidence="1" id="KW-0472">Membrane</keyword>
<gene>
    <name evidence="2" type="ORF">SAMN02745158_04145</name>
</gene>
<evidence type="ECO:0000313" key="3">
    <source>
        <dbReference type="Proteomes" id="UP000184245"/>
    </source>
</evidence>
<dbReference type="EMBL" id="FQVI01000040">
    <property type="protein sequence ID" value="SHF54003.1"/>
    <property type="molecule type" value="Genomic_DNA"/>
</dbReference>
<feature type="transmembrane region" description="Helical" evidence="1">
    <location>
        <begin position="12"/>
        <end position="30"/>
    </location>
</feature>
<feature type="transmembrane region" description="Helical" evidence="1">
    <location>
        <begin position="116"/>
        <end position="135"/>
    </location>
</feature>
<name>A0A1M5CGW3_9CLOT</name>
<reference evidence="2 3" key="1">
    <citation type="submission" date="2016-11" db="EMBL/GenBank/DDBJ databases">
        <authorList>
            <person name="Jaros S."/>
            <person name="Januszkiewicz K."/>
            <person name="Wedrychowicz H."/>
        </authorList>
    </citation>
    <scope>NUCLEOTIDE SEQUENCE [LARGE SCALE GENOMIC DNA]</scope>
    <source>
        <strain evidence="2 3">DSM 17459</strain>
    </source>
</reference>
<proteinExistence type="predicted"/>
<dbReference type="RefSeq" id="WP_072854671.1">
    <property type="nucleotide sequence ID" value="NZ_FQVI01000040.1"/>
</dbReference>
<sequence>MKQNHLASVTKVLLDIMFYGGIITCVSLPWWMKWLGSSYPSFQEFYTQMLFIYGGAGVLAVAIIWQLRKIFRTVLRKNCFVEENTRSLRIMGCLAFGLAAVMACRLFFIITPATLIIILVFLVGGLFSLVLSQVFHEAVNYKNENDLTI</sequence>